<dbReference type="PROSITE" id="PS50011">
    <property type="entry name" value="PROTEIN_KINASE_DOM"/>
    <property type="match status" value="1"/>
</dbReference>
<organism evidence="9 10">
    <name type="scientific">Phytophthora lilii</name>
    <dbReference type="NCBI Taxonomy" id="2077276"/>
    <lineage>
        <taxon>Eukaryota</taxon>
        <taxon>Sar</taxon>
        <taxon>Stramenopiles</taxon>
        <taxon>Oomycota</taxon>
        <taxon>Peronosporomycetes</taxon>
        <taxon>Peronosporales</taxon>
        <taxon>Peronosporaceae</taxon>
        <taxon>Phytophthora</taxon>
    </lineage>
</organism>
<dbReference type="Pfam" id="PF07714">
    <property type="entry name" value="PK_Tyr_Ser-Thr"/>
    <property type="match status" value="1"/>
</dbReference>
<proteinExistence type="predicted"/>
<dbReference type="PANTHER" id="PTHR44329:SF288">
    <property type="entry name" value="MITOGEN-ACTIVATED PROTEIN KINASE KINASE KINASE 20"/>
    <property type="match status" value="1"/>
</dbReference>
<evidence type="ECO:0000256" key="6">
    <source>
        <dbReference type="ARBA" id="ARBA00048679"/>
    </source>
</evidence>
<dbReference type="InterPro" id="IPR017441">
    <property type="entry name" value="Protein_kinase_ATP_BS"/>
</dbReference>
<dbReference type="AlphaFoldDB" id="A0A9W6TMA7"/>
<gene>
    <name evidence="9" type="ORF">Plil01_000676800</name>
</gene>
<evidence type="ECO:0000256" key="2">
    <source>
        <dbReference type="ARBA" id="ARBA00022741"/>
    </source>
</evidence>
<comment type="caution">
    <text evidence="9">The sequence shown here is derived from an EMBL/GenBank/DDBJ whole genome shotgun (WGS) entry which is preliminary data.</text>
</comment>
<accession>A0A9W6TMA7</accession>
<evidence type="ECO:0000256" key="4">
    <source>
        <dbReference type="ARBA" id="ARBA00022840"/>
    </source>
</evidence>
<keyword evidence="10" id="KW-1185">Reference proteome</keyword>
<dbReference type="SUPFAM" id="SSF56112">
    <property type="entry name" value="Protein kinase-like (PK-like)"/>
    <property type="match status" value="1"/>
</dbReference>
<dbReference type="GO" id="GO:0004674">
    <property type="term" value="F:protein serine/threonine kinase activity"/>
    <property type="evidence" value="ECO:0007669"/>
    <property type="project" value="UniProtKB-EC"/>
</dbReference>
<evidence type="ECO:0000256" key="7">
    <source>
        <dbReference type="PROSITE-ProRule" id="PRU10141"/>
    </source>
</evidence>
<evidence type="ECO:0000259" key="8">
    <source>
        <dbReference type="PROSITE" id="PS50011"/>
    </source>
</evidence>
<dbReference type="OrthoDB" id="4062651at2759"/>
<reference evidence="9" key="1">
    <citation type="submission" date="2023-04" db="EMBL/GenBank/DDBJ databases">
        <title>Phytophthora lilii NBRC 32176.</title>
        <authorList>
            <person name="Ichikawa N."/>
            <person name="Sato H."/>
            <person name="Tonouchi N."/>
        </authorList>
    </citation>
    <scope>NUCLEOTIDE SEQUENCE</scope>
    <source>
        <strain evidence="9">NBRC 32176</strain>
    </source>
</reference>
<dbReference type="InterPro" id="IPR051681">
    <property type="entry name" value="Ser/Thr_Kinases-Pseudokinases"/>
</dbReference>
<evidence type="ECO:0000313" key="9">
    <source>
        <dbReference type="EMBL" id="GMF18194.1"/>
    </source>
</evidence>
<keyword evidence="2 7" id="KW-0547">Nucleotide-binding</keyword>
<sequence length="189" mass="21008">MFSREPVTVSPLTHHFQSTTQAGTLVYVALSKKKHRVNPITDSRKIDNSVFFGLKVPFDEIEIESQIGTGTFGVVYKAFYKGKHVALKRLLAQRYSAKTVQDFKNELSILSILQHPNIVMFLGAVLEPPTLCLLTELCAGSLADLLQLARSKQLNITWGLTLEIAMDCAKACAYLHALNPAVLHRDIKV</sequence>
<dbReference type="GO" id="GO:0005524">
    <property type="term" value="F:ATP binding"/>
    <property type="evidence" value="ECO:0007669"/>
    <property type="project" value="UniProtKB-UniRule"/>
</dbReference>
<protein>
    <submittedName>
        <fullName evidence="9">Unnamed protein product</fullName>
    </submittedName>
</protein>
<keyword evidence="3" id="KW-0418">Kinase</keyword>
<dbReference type="EMBL" id="BSXW01000309">
    <property type="protein sequence ID" value="GMF18194.1"/>
    <property type="molecule type" value="Genomic_DNA"/>
</dbReference>
<dbReference type="PANTHER" id="PTHR44329">
    <property type="entry name" value="SERINE/THREONINE-PROTEIN KINASE TNNI3K-RELATED"/>
    <property type="match status" value="1"/>
</dbReference>
<name>A0A9W6TMA7_9STRA</name>
<keyword evidence="4 7" id="KW-0067">ATP-binding</keyword>
<comment type="catalytic activity">
    <reaction evidence="6">
        <text>L-seryl-[protein] + ATP = O-phospho-L-seryl-[protein] + ADP + H(+)</text>
        <dbReference type="Rhea" id="RHEA:17989"/>
        <dbReference type="Rhea" id="RHEA-COMP:9863"/>
        <dbReference type="Rhea" id="RHEA-COMP:11604"/>
        <dbReference type="ChEBI" id="CHEBI:15378"/>
        <dbReference type="ChEBI" id="CHEBI:29999"/>
        <dbReference type="ChEBI" id="CHEBI:30616"/>
        <dbReference type="ChEBI" id="CHEBI:83421"/>
        <dbReference type="ChEBI" id="CHEBI:456216"/>
        <dbReference type="EC" id="2.7.11.1"/>
    </reaction>
</comment>
<dbReference type="InterPro" id="IPR000719">
    <property type="entry name" value="Prot_kinase_dom"/>
</dbReference>
<feature type="domain" description="Protein kinase" evidence="8">
    <location>
        <begin position="61"/>
        <end position="189"/>
    </location>
</feature>
<comment type="catalytic activity">
    <reaction evidence="5">
        <text>L-threonyl-[protein] + ATP = O-phospho-L-threonyl-[protein] + ADP + H(+)</text>
        <dbReference type="Rhea" id="RHEA:46608"/>
        <dbReference type="Rhea" id="RHEA-COMP:11060"/>
        <dbReference type="Rhea" id="RHEA-COMP:11605"/>
        <dbReference type="ChEBI" id="CHEBI:15378"/>
        <dbReference type="ChEBI" id="CHEBI:30013"/>
        <dbReference type="ChEBI" id="CHEBI:30616"/>
        <dbReference type="ChEBI" id="CHEBI:61977"/>
        <dbReference type="ChEBI" id="CHEBI:456216"/>
        <dbReference type="EC" id="2.7.11.1"/>
    </reaction>
</comment>
<evidence type="ECO:0000313" key="10">
    <source>
        <dbReference type="Proteomes" id="UP001165083"/>
    </source>
</evidence>
<dbReference type="Proteomes" id="UP001165083">
    <property type="component" value="Unassembled WGS sequence"/>
</dbReference>
<keyword evidence="1" id="KW-0808">Transferase</keyword>
<dbReference type="FunFam" id="3.30.200.20:FF:000034">
    <property type="entry name" value="Kinase suppressor of Ras 1"/>
    <property type="match status" value="1"/>
</dbReference>
<dbReference type="PROSITE" id="PS00107">
    <property type="entry name" value="PROTEIN_KINASE_ATP"/>
    <property type="match status" value="1"/>
</dbReference>
<evidence type="ECO:0000256" key="3">
    <source>
        <dbReference type="ARBA" id="ARBA00022777"/>
    </source>
</evidence>
<dbReference type="Gene3D" id="1.10.510.10">
    <property type="entry name" value="Transferase(Phosphotransferase) domain 1"/>
    <property type="match status" value="1"/>
</dbReference>
<evidence type="ECO:0000256" key="5">
    <source>
        <dbReference type="ARBA" id="ARBA00047899"/>
    </source>
</evidence>
<evidence type="ECO:0000256" key="1">
    <source>
        <dbReference type="ARBA" id="ARBA00022679"/>
    </source>
</evidence>
<feature type="binding site" evidence="7">
    <location>
        <position position="88"/>
    </location>
    <ligand>
        <name>ATP</name>
        <dbReference type="ChEBI" id="CHEBI:30616"/>
    </ligand>
</feature>
<dbReference type="Gene3D" id="3.30.200.20">
    <property type="entry name" value="Phosphorylase Kinase, domain 1"/>
    <property type="match status" value="1"/>
</dbReference>
<dbReference type="InterPro" id="IPR011009">
    <property type="entry name" value="Kinase-like_dom_sf"/>
</dbReference>
<dbReference type="InterPro" id="IPR001245">
    <property type="entry name" value="Ser-Thr/Tyr_kinase_cat_dom"/>
</dbReference>